<accession>F8ALN2</accession>
<evidence type="ECO:0000256" key="5">
    <source>
        <dbReference type="ARBA" id="ARBA00023263"/>
    </source>
</evidence>
<dbReference type="STRING" id="647113.Metok_0600"/>
<dbReference type="AlphaFoldDB" id="F8ALN2"/>
<comment type="subcellular location">
    <subcellularLocation>
        <location evidence="1">Cell surface</location>
    </subcellularLocation>
    <subcellularLocation>
        <location evidence="2">Fimbrium</location>
    </subcellularLocation>
    <subcellularLocation>
        <location evidence="3">Secreted</location>
    </subcellularLocation>
</comment>
<keyword evidence="6" id="KW-0812">Transmembrane</keyword>
<dbReference type="KEGG" id="mok:Metok_0600"/>
<keyword evidence="8" id="KW-1185">Reference proteome</keyword>
<evidence type="ECO:0000313" key="8">
    <source>
        <dbReference type="Proteomes" id="UP000009296"/>
    </source>
</evidence>
<sequence>MKRGQISLEFSILFLALLIVIIISTMTPGMYGYKKTIETSSASLGHAALSKLKTNIDILSAADEGSKKIIYIKSPPAIWEINGRNITLAGNGYNITTTCDIDLTSNNYNYKTNMTVIAVTLSRNENNIYINWS</sequence>
<dbReference type="EMBL" id="CP002792">
    <property type="protein sequence ID" value="AEH06580.1"/>
    <property type="molecule type" value="Genomic_DNA"/>
</dbReference>
<dbReference type="GO" id="GO:0009986">
    <property type="term" value="C:cell surface"/>
    <property type="evidence" value="ECO:0007669"/>
    <property type="project" value="UniProtKB-SubCell"/>
</dbReference>
<dbReference type="GO" id="GO:0005576">
    <property type="term" value="C:extracellular region"/>
    <property type="evidence" value="ECO:0007669"/>
    <property type="project" value="UniProtKB-SubCell"/>
</dbReference>
<evidence type="ECO:0000256" key="4">
    <source>
        <dbReference type="ARBA" id="ARBA00022525"/>
    </source>
</evidence>
<reference evidence="7" key="1">
    <citation type="submission" date="2011-05" db="EMBL/GenBank/DDBJ databases">
        <title>Complete sequence of chromosome of Methanothermococcus okinawensis IH1.</title>
        <authorList>
            <consortium name="US DOE Joint Genome Institute"/>
            <person name="Lucas S."/>
            <person name="Han J."/>
            <person name="Lapidus A."/>
            <person name="Cheng J.-F."/>
            <person name="Goodwin L."/>
            <person name="Pitluck S."/>
            <person name="Peters L."/>
            <person name="Mikhailova N."/>
            <person name="Held B."/>
            <person name="Han C."/>
            <person name="Tapia R."/>
            <person name="Land M."/>
            <person name="Hauser L."/>
            <person name="Kyrpides N."/>
            <person name="Ivanova N."/>
            <person name="Pagani I."/>
            <person name="Sieprawska-Lupa M."/>
            <person name="Takai K."/>
            <person name="Miyazaki J."/>
            <person name="Whitman W."/>
            <person name="Woyke T."/>
        </authorList>
    </citation>
    <scope>NUCLEOTIDE SEQUENCE [LARGE SCALE GENOMIC DNA]</scope>
    <source>
        <strain evidence="7">IH1</strain>
    </source>
</reference>
<gene>
    <name evidence="7" type="ordered locus">Metok_0600</name>
</gene>
<dbReference type="Proteomes" id="UP000009296">
    <property type="component" value="Chromosome"/>
</dbReference>
<evidence type="ECO:0000256" key="3">
    <source>
        <dbReference type="ARBA" id="ARBA00004613"/>
    </source>
</evidence>
<organism evidence="7 8">
    <name type="scientific">Methanothermococcus okinawensis (strain DSM 14208 / JCM 11175 / IH1)</name>
    <dbReference type="NCBI Taxonomy" id="647113"/>
    <lineage>
        <taxon>Archaea</taxon>
        <taxon>Methanobacteriati</taxon>
        <taxon>Methanobacteriota</taxon>
        <taxon>Methanomada group</taxon>
        <taxon>Methanococci</taxon>
        <taxon>Methanococcales</taxon>
        <taxon>Methanococcaceae</taxon>
        <taxon>Methanothermococcus</taxon>
    </lineage>
</organism>
<evidence type="ECO:0000313" key="7">
    <source>
        <dbReference type="EMBL" id="AEH06580.1"/>
    </source>
</evidence>
<feature type="transmembrane region" description="Helical" evidence="6">
    <location>
        <begin position="12"/>
        <end position="33"/>
    </location>
</feature>
<evidence type="ECO:0000256" key="6">
    <source>
        <dbReference type="SAM" id="Phobius"/>
    </source>
</evidence>
<protein>
    <recommendedName>
        <fullName evidence="9">Class III signal peptide-containing protein</fullName>
    </recommendedName>
</protein>
<dbReference type="Pfam" id="PF04021">
    <property type="entry name" value="Class_IIIsignal"/>
    <property type="match status" value="1"/>
</dbReference>
<keyword evidence="6" id="KW-0472">Membrane</keyword>
<dbReference type="GeneID" id="10772736"/>
<keyword evidence="5" id="KW-0281">Fimbrium</keyword>
<dbReference type="HOGENOM" id="CLU_1912362_0_0_2"/>
<keyword evidence="6" id="KW-1133">Transmembrane helix</keyword>
<keyword evidence="4" id="KW-0964">Secreted</keyword>
<evidence type="ECO:0008006" key="9">
    <source>
        <dbReference type="Google" id="ProtNLM"/>
    </source>
</evidence>
<evidence type="ECO:0000256" key="2">
    <source>
        <dbReference type="ARBA" id="ARBA00004561"/>
    </source>
</evidence>
<dbReference type="InterPro" id="IPR007166">
    <property type="entry name" value="Class3_signal_pept_motif"/>
</dbReference>
<dbReference type="eggNOG" id="arCOG05053">
    <property type="taxonomic scope" value="Archaea"/>
</dbReference>
<evidence type="ECO:0000256" key="1">
    <source>
        <dbReference type="ARBA" id="ARBA00004241"/>
    </source>
</evidence>
<dbReference type="OrthoDB" id="65948at2157"/>
<dbReference type="RefSeq" id="WP_013866766.1">
    <property type="nucleotide sequence ID" value="NC_015636.1"/>
</dbReference>
<proteinExistence type="predicted"/>
<name>F8ALN2_METOI</name>